<dbReference type="InterPro" id="IPR051052">
    <property type="entry name" value="Diverse_substrate_MTase"/>
</dbReference>
<dbReference type="InterPro" id="IPR013216">
    <property type="entry name" value="Methyltransf_11"/>
</dbReference>
<reference evidence="5 6" key="1">
    <citation type="submission" date="2015-11" db="EMBL/GenBank/DDBJ databases">
        <authorList>
            <person name="Varghese N."/>
        </authorList>
    </citation>
    <scope>NUCLEOTIDE SEQUENCE [LARGE SCALE GENOMIC DNA]</scope>
    <source>
        <strain evidence="5 6">JGI-25</strain>
    </source>
</reference>
<keyword evidence="3" id="KW-0808">Transferase</keyword>
<sequence>MNRLKILKHFAEIAPVYRHVRTLDPEPIFAIKDILVKHKKWKKPLKIADIGAGTGRYTELLIKILKPENVKTILVDASFEMLSVGKTHMGRYNAHFVNSLAEHLPFKNEVFDVIMVFNAIHHFDFKKFIREARRILKTGGFIFIYTRTQEQNRNSIWGQYFPKFSEKEYRLFWKDELIKKIKRLKNFKVISYIEFEYPRISTIDELLKKAFAKHYSTFYLYKDDEYAQAIEMFKENLMKYYEPDEQIIHMDENTLVGFRKISRE</sequence>
<evidence type="ECO:0000256" key="3">
    <source>
        <dbReference type="ARBA" id="ARBA00022679"/>
    </source>
</evidence>
<dbReference type="CDD" id="cd02440">
    <property type="entry name" value="AdoMet_MTases"/>
    <property type="match status" value="1"/>
</dbReference>
<evidence type="ECO:0000256" key="1">
    <source>
        <dbReference type="ARBA" id="ARBA00008361"/>
    </source>
</evidence>
<comment type="similarity">
    <text evidence="1">Belongs to the methyltransferase superfamily.</text>
</comment>
<organism evidence="5 6">
    <name type="scientific">Kryptobacter tengchongensis</name>
    <dbReference type="NCBI Taxonomy" id="1643429"/>
    <lineage>
        <taxon>Bacteria</taxon>
        <taxon>Pseudomonadati</taxon>
        <taxon>Candidatus Kryptoniota</taxon>
        <taxon>Candidatus Kryptobacter</taxon>
    </lineage>
</organism>
<evidence type="ECO:0000313" key="6">
    <source>
        <dbReference type="Proteomes" id="UP000243105"/>
    </source>
</evidence>
<dbReference type="InterPro" id="IPR029063">
    <property type="entry name" value="SAM-dependent_MTases_sf"/>
</dbReference>
<name>A0A916LJM1_KRYT1</name>
<keyword evidence="5" id="KW-0830">Ubiquinone</keyword>
<feature type="domain" description="Methyltransferase type 11" evidence="4">
    <location>
        <begin position="49"/>
        <end position="144"/>
    </location>
</feature>
<dbReference type="Proteomes" id="UP000243105">
    <property type="component" value="Unassembled WGS sequence"/>
</dbReference>
<dbReference type="GO" id="GO:0032259">
    <property type="term" value="P:methylation"/>
    <property type="evidence" value="ECO:0007669"/>
    <property type="project" value="UniProtKB-KW"/>
</dbReference>
<comment type="caution">
    <text evidence="5">The sequence shown here is derived from an EMBL/GenBank/DDBJ whole genome shotgun (WGS) entry which is preliminary data.</text>
</comment>
<dbReference type="EMBL" id="CZVV01000017">
    <property type="protein sequence ID" value="CUS98497.1"/>
    <property type="molecule type" value="Genomic_DNA"/>
</dbReference>
<dbReference type="SUPFAM" id="SSF53335">
    <property type="entry name" value="S-adenosyl-L-methionine-dependent methyltransferases"/>
    <property type="match status" value="1"/>
</dbReference>
<dbReference type="GO" id="GO:0008757">
    <property type="term" value="F:S-adenosylmethionine-dependent methyltransferase activity"/>
    <property type="evidence" value="ECO:0007669"/>
    <property type="project" value="InterPro"/>
</dbReference>
<dbReference type="Gene3D" id="3.40.50.150">
    <property type="entry name" value="Vaccinia Virus protein VP39"/>
    <property type="match status" value="1"/>
</dbReference>
<dbReference type="AlphaFoldDB" id="A0A916LJM1"/>
<evidence type="ECO:0000256" key="2">
    <source>
        <dbReference type="ARBA" id="ARBA00022603"/>
    </source>
</evidence>
<protein>
    <submittedName>
        <fullName evidence="5">Ubiquinone/menaquinone biosynthesis C-methylase UbiE</fullName>
    </submittedName>
</protein>
<dbReference type="Pfam" id="PF08241">
    <property type="entry name" value="Methyltransf_11"/>
    <property type="match status" value="1"/>
</dbReference>
<gene>
    <name evidence="5" type="ORF">JGI25_00427</name>
</gene>
<dbReference type="PANTHER" id="PTHR44942">
    <property type="entry name" value="METHYLTRANSF_11 DOMAIN-CONTAINING PROTEIN"/>
    <property type="match status" value="1"/>
</dbReference>
<proteinExistence type="inferred from homology"/>
<keyword evidence="2" id="KW-0489">Methyltransferase</keyword>
<accession>A0A916LJM1</accession>
<evidence type="ECO:0000313" key="5">
    <source>
        <dbReference type="EMBL" id="CUS98497.1"/>
    </source>
</evidence>
<dbReference type="RefSeq" id="WP_072263631.1">
    <property type="nucleotide sequence ID" value="NZ_CZVV01000017.1"/>
</dbReference>
<dbReference type="PANTHER" id="PTHR44942:SF4">
    <property type="entry name" value="METHYLTRANSFERASE TYPE 11 DOMAIN-CONTAINING PROTEIN"/>
    <property type="match status" value="1"/>
</dbReference>
<evidence type="ECO:0000259" key="4">
    <source>
        <dbReference type="Pfam" id="PF08241"/>
    </source>
</evidence>